<dbReference type="InterPro" id="IPR051361">
    <property type="entry name" value="ThrE/Ser_Exporter"/>
</dbReference>
<feature type="transmembrane region" description="Helical" evidence="3">
    <location>
        <begin position="663"/>
        <end position="681"/>
    </location>
</feature>
<evidence type="ECO:0000313" key="6">
    <source>
        <dbReference type="Proteomes" id="UP000581206"/>
    </source>
</evidence>
<keyword evidence="3" id="KW-0812">Transmembrane</keyword>
<feature type="compositionally biased region" description="Low complexity" evidence="2">
    <location>
        <begin position="29"/>
        <end position="55"/>
    </location>
</feature>
<accession>A0A7X6KW89</accession>
<name>A0A7X6KW89_9CELL</name>
<feature type="transmembrane region" description="Helical" evidence="3">
    <location>
        <begin position="543"/>
        <end position="563"/>
    </location>
</feature>
<feature type="compositionally biased region" description="Low complexity" evidence="2">
    <location>
        <begin position="245"/>
        <end position="255"/>
    </location>
</feature>
<feature type="transmembrane region" description="Helical" evidence="3">
    <location>
        <begin position="721"/>
        <end position="744"/>
    </location>
</feature>
<evidence type="ECO:0000256" key="3">
    <source>
        <dbReference type="SAM" id="Phobius"/>
    </source>
</evidence>
<dbReference type="InterPro" id="IPR010619">
    <property type="entry name" value="ThrE-like_N"/>
</dbReference>
<feature type="transmembrane region" description="Helical" evidence="3">
    <location>
        <begin position="113"/>
        <end position="136"/>
    </location>
</feature>
<dbReference type="AlphaFoldDB" id="A0A7X6KW89"/>
<sequence>MTAIGIQVAVPTSVEQPDAPETARATADPTTEPGPTSTPAPSTGPTTGPTQAPEPTRQPGDGSTTQPTQGPTAEPAPTTEPSAPASPSPEPTSTSTVPVPGWISRPAAADSGLPWGMVLVAVLVLVAAAAGLVWLWRTGALGGRRGAVAGAVPEPGVASRRSGVDRDADTVVLGPVADGDTAELPPVGGGVDAAAVPAADAGEGPTAVPPVVAGVDPAAVPPVDAGVDPAAVPPVAGSGTGTAGGPSAEGAPASATDRDGDTEAAPSDPGRDPVAAGAGEAAAPDGADDTDLAHPDPAHPDLTHSVPATAPAEAAPVTGVIAVATVDDPHETLPRAAVPQASEPTGTADPEQTVRFLVRLGEAMVNSSSPIAQVNGTLERIAVVNGLPGTAVVTFPTALMVSVPDGRTVRTAVATAGSQTLRLDQIADVLDLAQSAVRGDTTPEDGLDRLATVLDSPPPSTGRRRALGYVVVAAGLSLVLGGGWLDVLIAAVLGGLVSVVTHLTRRMPAVYQGLLTGACAFLVAVPVFLLVRTGLPVGLLAPLIGPLVTFLPGALLTTGVIDLATRQMIAGSARLASGVMQLVLLGLGITAAAGLVGVPATEFGAGGGHPLGWAAPWLGVLVYAVGVVLNNDARPGALPWIALVLVVAYAGQVVGGLLLGTSVSSFVGALAMTPVAMIAATRPSAPPFLVTFLPGFWVLVPGALGLVGVTSALDQVTDQTITTIVTAGVSMVTICLGVLAGLALGSGLQRRLAPDMPPLI</sequence>
<feature type="compositionally biased region" description="Low complexity" evidence="2">
    <location>
        <begin position="275"/>
        <end position="285"/>
    </location>
</feature>
<dbReference type="GO" id="GO:0022857">
    <property type="term" value="F:transmembrane transporter activity"/>
    <property type="evidence" value="ECO:0007669"/>
    <property type="project" value="InterPro"/>
</dbReference>
<protein>
    <submittedName>
        <fullName evidence="5">Threonine/serine exporter family protein</fullName>
    </submittedName>
</protein>
<organism evidence="5 6">
    <name type="scientific">Cellulomonas denverensis</name>
    <dbReference type="NCBI Taxonomy" id="264297"/>
    <lineage>
        <taxon>Bacteria</taxon>
        <taxon>Bacillati</taxon>
        <taxon>Actinomycetota</taxon>
        <taxon>Actinomycetes</taxon>
        <taxon>Micrococcales</taxon>
        <taxon>Cellulomonadaceae</taxon>
        <taxon>Cellulomonas</taxon>
    </lineage>
</organism>
<dbReference type="PANTHER" id="PTHR31082:SF4">
    <property type="entry name" value="PHEROMONE-REGULATED MEMBRANE PROTEIN 10"/>
    <property type="match status" value="1"/>
</dbReference>
<reference evidence="5 6" key="1">
    <citation type="submission" date="2020-04" db="EMBL/GenBank/DDBJ databases">
        <title>MicrobeNet Type strains.</title>
        <authorList>
            <person name="Nicholson A.C."/>
        </authorList>
    </citation>
    <scope>NUCLEOTIDE SEQUENCE [LARGE SCALE GENOMIC DNA]</scope>
    <source>
        <strain evidence="5 6">ATCC BAA-788</strain>
    </source>
</reference>
<gene>
    <name evidence="5" type="ORF">HGA03_12160</name>
</gene>
<feature type="transmembrane region" description="Helical" evidence="3">
    <location>
        <begin position="610"/>
        <end position="630"/>
    </location>
</feature>
<feature type="transmembrane region" description="Helical" evidence="3">
    <location>
        <begin position="688"/>
        <end position="709"/>
    </location>
</feature>
<keyword evidence="3" id="KW-1133">Transmembrane helix</keyword>
<feature type="compositionally biased region" description="Low complexity" evidence="2">
    <location>
        <begin position="224"/>
        <end position="237"/>
    </location>
</feature>
<dbReference type="PANTHER" id="PTHR31082">
    <property type="entry name" value="PHEROMONE-REGULATED MEMBRANE PROTEIN 10"/>
    <property type="match status" value="1"/>
</dbReference>
<evidence type="ECO:0000313" key="5">
    <source>
        <dbReference type="EMBL" id="NKY23417.1"/>
    </source>
</evidence>
<feature type="transmembrane region" description="Helical" evidence="3">
    <location>
        <begin position="509"/>
        <end position="531"/>
    </location>
</feature>
<feature type="transmembrane region" description="Helical" evidence="3">
    <location>
        <begin position="466"/>
        <end position="497"/>
    </location>
</feature>
<keyword evidence="3" id="KW-0472">Membrane</keyword>
<feature type="domain" description="Threonine/serine exporter-like N-terminal" evidence="4">
    <location>
        <begin position="355"/>
        <end position="595"/>
    </location>
</feature>
<evidence type="ECO:0000256" key="2">
    <source>
        <dbReference type="SAM" id="MobiDB-lite"/>
    </source>
</evidence>
<feature type="region of interest" description="Disordered" evidence="2">
    <location>
        <begin position="1"/>
        <end position="100"/>
    </location>
</feature>
<feature type="compositionally biased region" description="Low complexity" evidence="2">
    <location>
        <begin position="64"/>
        <end position="83"/>
    </location>
</feature>
<feature type="transmembrane region" description="Helical" evidence="3">
    <location>
        <begin position="575"/>
        <end position="598"/>
    </location>
</feature>
<dbReference type="Proteomes" id="UP000581206">
    <property type="component" value="Unassembled WGS sequence"/>
</dbReference>
<evidence type="ECO:0000256" key="1">
    <source>
        <dbReference type="ARBA" id="ARBA00034125"/>
    </source>
</evidence>
<keyword evidence="6" id="KW-1185">Reference proteome</keyword>
<evidence type="ECO:0000259" key="4">
    <source>
        <dbReference type="Pfam" id="PF06738"/>
    </source>
</evidence>
<feature type="compositionally biased region" description="Low complexity" evidence="2">
    <location>
        <begin position="91"/>
        <end position="100"/>
    </location>
</feature>
<feature type="region of interest" description="Disordered" evidence="2">
    <location>
        <begin position="224"/>
        <end position="306"/>
    </location>
</feature>
<dbReference type="EMBL" id="JAAXOX010000006">
    <property type="protein sequence ID" value="NKY23417.1"/>
    <property type="molecule type" value="Genomic_DNA"/>
</dbReference>
<feature type="transmembrane region" description="Helical" evidence="3">
    <location>
        <begin position="637"/>
        <end position="657"/>
    </location>
</feature>
<feature type="compositionally biased region" description="Basic and acidic residues" evidence="2">
    <location>
        <begin position="291"/>
        <end position="302"/>
    </location>
</feature>
<comment type="similarity">
    <text evidence="1">Belongs to the ThrE exporter (TC 2.A.79) family.</text>
</comment>
<dbReference type="Pfam" id="PF06738">
    <property type="entry name" value="ThrE"/>
    <property type="match status" value="1"/>
</dbReference>
<dbReference type="RefSeq" id="WP_168630552.1">
    <property type="nucleotide sequence ID" value="NZ_BONL01000006.1"/>
</dbReference>
<comment type="caution">
    <text evidence="5">The sequence shown here is derived from an EMBL/GenBank/DDBJ whole genome shotgun (WGS) entry which is preliminary data.</text>
</comment>
<proteinExistence type="inferred from homology"/>